<dbReference type="InterPro" id="IPR029052">
    <property type="entry name" value="Metallo-depent_PP-like"/>
</dbReference>
<dbReference type="InterPro" id="IPR050535">
    <property type="entry name" value="DNA_Repair-Maintenance_Comp"/>
</dbReference>
<accession>A0A8J3IQB3</accession>
<dbReference type="AlphaFoldDB" id="A0A8J3IQB3"/>
<comment type="caution">
    <text evidence="3">The sequence shown here is derived from an EMBL/GenBank/DDBJ whole genome shotgun (WGS) entry which is preliminary data.</text>
</comment>
<evidence type="ECO:0000259" key="2">
    <source>
        <dbReference type="Pfam" id="PF00149"/>
    </source>
</evidence>
<dbReference type="PANTHER" id="PTHR30337">
    <property type="entry name" value="COMPONENT OF ATP-DEPENDENT DSDNA EXONUCLEASE"/>
    <property type="match status" value="1"/>
</dbReference>
<keyword evidence="4" id="KW-1185">Reference proteome</keyword>
<dbReference type="GO" id="GO:0016787">
    <property type="term" value="F:hydrolase activity"/>
    <property type="evidence" value="ECO:0007669"/>
    <property type="project" value="InterPro"/>
</dbReference>
<feature type="domain" description="Calcineurin-like phosphoesterase" evidence="2">
    <location>
        <begin position="27"/>
        <end position="136"/>
    </location>
</feature>
<dbReference type="Pfam" id="PF00149">
    <property type="entry name" value="Metallophos"/>
    <property type="match status" value="1"/>
</dbReference>
<dbReference type="Proteomes" id="UP000597444">
    <property type="component" value="Unassembled WGS sequence"/>
</dbReference>
<reference evidence="3" key="1">
    <citation type="submission" date="2020-10" db="EMBL/GenBank/DDBJ databases">
        <title>Taxonomic study of unclassified bacteria belonging to the class Ktedonobacteria.</title>
        <authorList>
            <person name="Yabe S."/>
            <person name="Wang C.M."/>
            <person name="Zheng Y."/>
            <person name="Sakai Y."/>
            <person name="Cavaletti L."/>
            <person name="Monciardini P."/>
            <person name="Donadio S."/>
        </authorList>
    </citation>
    <scope>NUCLEOTIDE SEQUENCE</scope>
    <source>
        <strain evidence="3">ID150040</strain>
    </source>
</reference>
<feature type="compositionally biased region" description="Basic and acidic residues" evidence="1">
    <location>
        <begin position="9"/>
        <end position="22"/>
    </location>
</feature>
<gene>
    <name evidence="3" type="ORF">KSF_035190</name>
</gene>
<protein>
    <submittedName>
        <fullName evidence="3">Nuclease</fullName>
    </submittedName>
</protein>
<evidence type="ECO:0000256" key="1">
    <source>
        <dbReference type="SAM" id="MobiDB-lite"/>
    </source>
</evidence>
<dbReference type="InterPro" id="IPR004843">
    <property type="entry name" value="Calcineurin-like_PHP"/>
</dbReference>
<evidence type="ECO:0000313" key="3">
    <source>
        <dbReference type="EMBL" id="GHO93471.1"/>
    </source>
</evidence>
<organism evidence="3 4">
    <name type="scientific">Reticulibacter mediterranei</name>
    <dbReference type="NCBI Taxonomy" id="2778369"/>
    <lineage>
        <taxon>Bacteria</taxon>
        <taxon>Bacillati</taxon>
        <taxon>Chloroflexota</taxon>
        <taxon>Ktedonobacteria</taxon>
        <taxon>Ktedonobacterales</taxon>
        <taxon>Reticulibacteraceae</taxon>
        <taxon>Reticulibacter</taxon>
    </lineage>
</organism>
<dbReference type="EMBL" id="BNJK01000001">
    <property type="protein sequence ID" value="GHO93471.1"/>
    <property type="molecule type" value="Genomic_DNA"/>
</dbReference>
<feature type="region of interest" description="Disordered" evidence="1">
    <location>
        <begin position="1"/>
        <end position="22"/>
    </location>
</feature>
<dbReference type="Gene3D" id="3.60.21.10">
    <property type="match status" value="1"/>
</dbReference>
<sequence length="437" mass="48645">MMAENTLEGQKEPEASEQKERQKDVVTVVFTADNHLGYIAFGQQPRKREERQQKVRRAFQQATDFAIAQGVDLFLQAGDLFDTITPDERDRNFVAAQLAQLKQANVRTFVLGGVHDTPAVEQQHSDESAPAPQLSFSRLGALHYFPPTHKNDSDEIEPVILDLHGCRVGICGLGVLAGQEGDPLARLRVRSDIETATIRLLLLHAPIEGLANGSSLLDTRAQVSRGSIASQSFFSYILAGYHHGYQRSHIGQSEVVVAGATQHIDFSTPDQVPGFVFMGIAADGIRWCNHIPVDALLLRRLTIHTRDLWPEKGHSASSPTDIILERLRPLCGEDAMIQLRLEGELTRGQYHQLDLNQIRRYGEEHCFALAIDDSALLLLPEQDATSVGMDERLSPREELIALADEWITAAGDEQEKKALQATKEELLLAMDEMKNRR</sequence>
<proteinExistence type="predicted"/>
<evidence type="ECO:0000313" key="4">
    <source>
        <dbReference type="Proteomes" id="UP000597444"/>
    </source>
</evidence>
<dbReference type="SUPFAM" id="SSF56300">
    <property type="entry name" value="Metallo-dependent phosphatases"/>
    <property type="match status" value="1"/>
</dbReference>
<dbReference type="RefSeq" id="WP_220204253.1">
    <property type="nucleotide sequence ID" value="NZ_BNJK01000001.1"/>
</dbReference>
<name>A0A8J3IQB3_9CHLR</name>
<dbReference type="PANTHER" id="PTHR30337:SF0">
    <property type="entry name" value="NUCLEASE SBCCD SUBUNIT D"/>
    <property type="match status" value="1"/>
</dbReference>